<dbReference type="PANTHER" id="PTHR43649:SF12">
    <property type="entry name" value="DIACETYLCHITOBIOSE BINDING PROTEIN DASA"/>
    <property type="match status" value="1"/>
</dbReference>
<dbReference type="EMBL" id="SVNY01000001">
    <property type="protein sequence ID" value="MBE6832180.1"/>
    <property type="molecule type" value="Genomic_DNA"/>
</dbReference>
<dbReference type="AlphaFoldDB" id="A0A928KUH0"/>
<sequence length="447" mass="49880">MKKTARKAAGLLLAAVFLLPLGCADHTAPPPEESAVSSLPETIVKFWTYCTTPEREQDFVRFQRILKERHPEITLDYLGIPGDIPTFIQKLDVAIASDTAPDFTDFYDSKYIKNGFYEPLDAFYEQWGDKESLSADAILQARAYDPKRKRLYALPFSMQPWGMWVRTDLLRSAAMDVPQTWDEFFTAVQKLTNRENDQYGIALRGGPGSSNTLEALMYAYSGLTDYFDKNGKCTINSPKHVEFVERYLGLYNRYSAQDDLVKGWTQLTASFQAGKAGIIFHNFGSGTSIAAAFYGDQSRFQAAELPRAADGGARMRFVSMRSVSMNSKSDVKEAAFQAMAVYCSAAVQIPRCKTQGEVPVVVGAASSPGYIDDNHPYLRLAERMVSGKDGSVQIQVPVYLPQYTEIQSEVEPMIQKVMAGSLSAKDMLDQWAKLLEAAKKQFDSTRD</sequence>
<dbReference type="PANTHER" id="PTHR43649">
    <property type="entry name" value="ARABINOSE-BINDING PROTEIN-RELATED"/>
    <property type="match status" value="1"/>
</dbReference>
<comment type="caution">
    <text evidence="2">The sequence shown here is derived from an EMBL/GenBank/DDBJ whole genome shotgun (WGS) entry which is preliminary data.</text>
</comment>
<evidence type="ECO:0000313" key="2">
    <source>
        <dbReference type="EMBL" id="MBE6832180.1"/>
    </source>
</evidence>
<organism evidence="2 3">
    <name type="scientific">Faecalispora sporosphaeroides</name>
    <dbReference type="NCBI Taxonomy" id="1549"/>
    <lineage>
        <taxon>Bacteria</taxon>
        <taxon>Bacillati</taxon>
        <taxon>Bacillota</taxon>
        <taxon>Clostridia</taxon>
        <taxon>Eubacteriales</taxon>
        <taxon>Oscillospiraceae</taxon>
        <taxon>Faecalispora</taxon>
    </lineage>
</organism>
<name>A0A928KUH0_9FIRM</name>
<gene>
    <name evidence="2" type="ORF">E7512_01115</name>
</gene>
<keyword evidence="1" id="KW-0732">Signal</keyword>
<evidence type="ECO:0000313" key="3">
    <source>
        <dbReference type="Proteomes" id="UP000754750"/>
    </source>
</evidence>
<accession>A0A928KUH0</accession>
<dbReference type="InterPro" id="IPR050490">
    <property type="entry name" value="Bact_solute-bd_prot1"/>
</dbReference>
<dbReference type="Gene3D" id="3.40.190.10">
    <property type="entry name" value="Periplasmic binding protein-like II"/>
    <property type="match status" value="1"/>
</dbReference>
<feature type="chain" id="PRO_5038338667" evidence="1">
    <location>
        <begin position="24"/>
        <end position="447"/>
    </location>
</feature>
<dbReference type="Pfam" id="PF01547">
    <property type="entry name" value="SBP_bac_1"/>
    <property type="match status" value="1"/>
</dbReference>
<dbReference type="RefSeq" id="WP_326839727.1">
    <property type="nucleotide sequence ID" value="NZ_JBKWRC010000001.1"/>
</dbReference>
<dbReference type="Proteomes" id="UP000754750">
    <property type="component" value="Unassembled WGS sequence"/>
</dbReference>
<feature type="signal peptide" evidence="1">
    <location>
        <begin position="1"/>
        <end position="23"/>
    </location>
</feature>
<dbReference type="CDD" id="cd13585">
    <property type="entry name" value="PBP2_TMBP_like"/>
    <property type="match status" value="1"/>
</dbReference>
<evidence type="ECO:0000256" key="1">
    <source>
        <dbReference type="SAM" id="SignalP"/>
    </source>
</evidence>
<reference evidence="2" key="1">
    <citation type="submission" date="2019-04" db="EMBL/GenBank/DDBJ databases">
        <title>Evolution of Biomass-Degrading Anaerobic Consortia Revealed by Metagenomics.</title>
        <authorList>
            <person name="Peng X."/>
        </authorList>
    </citation>
    <scope>NUCLEOTIDE SEQUENCE</scope>
    <source>
        <strain evidence="2">SIG551</strain>
    </source>
</reference>
<protein>
    <submittedName>
        <fullName evidence="2">Sugar ABC transporter substrate-binding protein</fullName>
    </submittedName>
</protein>
<dbReference type="InterPro" id="IPR006059">
    <property type="entry name" value="SBP"/>
</dbReference>
<proteinExistence type="predicted"/>
<dbReference type="SUPFAM" id="SSF53850">
    <property type="entry name" value="Periplasmic binding protein-like II"/>
    <property type="match status" value="1"/>
</dbReference>